<name>A0ABZ1C6E7_9BACT</name>
<dbReference type="InterPro" id="IPR046825">
    <property type="entry name" value="PDH_C"/>
</dbReference>
<dbReference type="Pfam" id="PF02153">
    <property type="entry name" value="PDH_N"/>
    <property type="match status" value="1"/>
</dbReference>
<reference evidence="3 4" key="1">
    <citation type="submission" date="2023-12" db="EMBL/GenBank/DDBJ databases">
        <title>Description of an unclassified Opitutus bacterium of Verrucomicrobiota.</title>
        <authorList>
            <person name="Zhang D.-F."/>
        </authorList>
    </citation>
    <scope>NUCLEOTIDE SEQUENCE [LARGE SCALE GENOMIC DNA]</scope>
    <source>
        <strain evidence="3 4">WL0086</strain>
    </source>
</reference>
<dbReference type="Gene3D" id="1.10.3660.10">
    <property type="entry name" value="6-phosphogluconate dehydrogenase C-terminal like domain"/>
    <property type="match status" value="1"/>
</dbReference>
<dbReference type="Proteomes" id="UP000738431">
    <property type="component" value="Chromosome"/>
</dbReference>
<dbReference type="InterPro" id="IPR036291">
    <property type="entry name" value="NAD(P)-bd_dom_sf"/>
</dbReference>
<dbReference type="PROSITE" id="PS51176">
    <property type="entry name" value="PDH_ADH"/>
    <property type="match status" value="1"/>
</dbReference>
<dbReference type="PANTHER" id="PTHR21363:SF0">
    <property type="entry name" value="PREPHENATE DEHYDROGENASE [NADP(+)]"/>
    <property type="match status" value="1"/>
</dbReference>
<evidence type="ECO:0000313" key="4">
    <source>
        <dbReference type="Proteomes" id="UP000738431"/>
    </source>
</evidence>
<dbReference type="InterPro" id="IPR050812">
    <property type="entry name" value="Preph/Arog_dehydrog"/>
</dbReference>
<dbReference type="SUPFAM" id="SSF48179">
    <property type="entry name" value="6-phosphogluconate dehydrogenase C-terminal domain-like"/>
    <property type="match status" value="1"/>
</dbReference>
<accession>A0ABZ1C6E7</accession>
<dbReference type="PANTHER" id="PTHR21363">
    <property type="entry name" value="PREPHENATE DEHYDROGENASE"/>
    <property type="match status" value="1"/>
</dbReference>
<dbReference type="EMBL" id="CP139781">
    <property type="protein sequence ID" value="WRQ87296.1"/>
    <property type="molecule type" value="Genomic_DNA"/>
</dbReference>
<gene>
    <name evidence="3" type="ORF">K1X11_020985</name>
</gene>
<feature type="domain" description="Prephenate/arogenate dehydrogenase" evidence="2">
    <location>
        <begin position="3"/>
        <end position="284"/>
    </location>
</feature>
<protein>
    <submittedName>
        <fullName evidence="3">Prephenate dehydrogenase/arogenate dehydrogenase family protein</fullName>
    </submittedName>
</protein>
<dbReference type="SUPFAM" id="SSF51735">
    <property type="entry name" value="NAD(P)-binding Rossmann-fold domains"/>
    <property type="match status" value="1"/>
</dbReference>
<organism evidence="3 4">
    <name type="scientific">Actomonas aquatica</name>
    <dbReference type="NCBI Taxonomy" id="2866162"/>
    <lineage>
        <taxon>Bacteria</taxon>
        <taxon>Pseudomonadati</taxon>
        <taxon>Verrucomicrobiota</taxon>
        <taxon>Opitutia</taxon>
        <taxon>Opitutales</taxon>
        <taxon>Opitutaceae</taxon>
        <taxon>Actomonas</taxon>
    </lineage>
</organism>
<dbReference type="RefSeq" id="WP_324726036.1">
    <property type="nucleotide sequence ID" value="NZ_CP139781.1"/>
</dbReference>
<dbReference type="InterPro" id="IPR046826">
    <property type="entry name" value="PDH_N"/>
</dbReference>
<evidence type="ECO:0000259" key="2">
    <source>
        <dbReference type="PROSITE" id="PS51176"/>
    </source>
</evidence>
<dbReference type="Gene3D" id="3.40.50.720">
    <property type="entry name" value="NAD(P)-binding Rossmann-like Domain"/>
    <property type="match status" value="1"/>
</dbReference>
<evidence type="ECO:0000256" key="1">
    <source>
        <dbReference type="ARBA" id="ARBA00023002"/>
    </source>
</evidence>
<evidence type="ECO:0000313" key="3">
    <source>
        <dbReference type="EMBL" id="WRQ87296.1"/>
    </source>
</evidence>
<sequence>MVNTLAILAPGLLGGSVAQAARARGAAQRIVIWARRPEVRLALAEQPWCDAVADTPEAAVADADLVVLAPPVTRIAELVERIAPHLAASATLTDVGSVKAEICRHGTTTLAASATGATFIGSHPMAGGALTGWQNGDPELFAGRTCFVTPHDAPDEARLTALVRFWRDLGSEVVTVAPDQHDEIVAHISHLPQVVATSLGNVLGSKPANWSHLAGNGLRDTTRIAASDATMWIDILQQNRDEILRALSACEDELHHFKAALANRDWTDLRARLERGKTWRDSLS</sequence>
<keyword evidence="4" id="KW-1185">Reference proteome</keyword>
<dbReference type="Pfam" id="PF20463">
    <property type="entry name" value="PDH_C"/>
    <property type="match status" value="1"/>
</dbReference>
<dbReference type="InterPro" id="IPR003099">
    <property type="entry name" value="Prephen_DH"/>
</dbReference>
<dbReference type="InterPro" id="IPR008927">
    <property type="entry name" value="6-PGluconate_DH-like_C_sf"/>
</dbReference>
<proteinExistence type="predicted"/>
<keyword evidence="1" id="KW-0560">Oxidoreductase</keyword>